<evidence type="ECO:0000313" key="2">
    <source>
        <dbReference type="EMBL" id="GBP65826.1"/>
    </source>
</evidence>
<gene>
    <name evidence="2" type="ORF">EVAR_85091_1</name>
</gene>
<dbReference type="Proteomes" id="UP000299102">
    <property type="component" value="Unassembled WGS sequence"/>
</dbReference>
<keyword evidence="3" id="KW-1185">Reference proteome</keyword>
<accession>A0A4C1XPI1</accession>
<sequence>MLSPAKNRPRSLGGHACAPARYPSDAAEKPLFLVLYTVLTAKKTARMNTHSHCQPLCTSPNPPPSSLN</sequence>
<dbReference type="AlphaFoldDB" id="A0A4C1XPI1"/>
<evidence type="ECO:0000256" key="1">
    <source>
        <dbReference type="SAM" id="MobiDB-lite"/>
    </source>
</evidence>
<feature type="region of interest" description="Disordered" evidence="1">
    <location>
        <begin position="1"/>
        <end position="22"/>
    </location>
</feature>
<protein>
    <submittedName>
        <fullName evidence="2">Uncharacterized protein</fullName>
    </submittedName>
</protein>
<reference evidence="2 3" key="1">
    <citation type="journal article" date="2019" name="Commun. Biol.">
        <title>The bagworm genome reveals a unique fibroin gene that provides high tensile strength.</title>
        <authorList>
            <person name="Kono N."/>
            <person name="Nakamura H."/>
            <person name="Ohtoshi R."/>
            <person name="Tomita M."/>
            <person name="Numata K."/>
            <person name="Arakawa K."/>
        </authorList>
    </citation>
    <scope>NUCLEOTIDE SEQUENCE [LARGE SCALE GENOMIC DNA]</scope>
</reference>
<proteinExistence type="predicted"/>
<name>A0A4C1XPI1_EUMVA</name>
<feature type="compositionally biased region" description="Polar residues" evidence="1">
    <location>
        <begin position="49"/>
        <end position="59"/>
    </location>
</feature>
<evidence type="ECO:0000313" key="3">
    <source>
        <dbReference type="Proteomes" id="UP000299102"/>
    </source>
</evidence>
<dbReference type="EMBL" id="BGZK01000941">
    <property type="protein sequence ID" value="GBP65826.1"/>
    <property type="molecule type" value="Genomic_DNA"/>
</dbReference>
<comment type="caution">
    <text evidence="2">The sequence shown here is derived from an EMBL/GenBank/DDBJ whole genome shotgun (WGS) entry which is preliminary data.</text>
</comment>
<feature type="region of interest" description="Disordered" evidence="1">
    <location>
        <begin position="49"/>
        <end position="68"/>
    </location>
</feature>
<organism evidence="2 3">
    <name type="scientific">Eumeta variegata</name>
    <name type="common">Bagworm moth</name>
    <name type="synonym">Eumeta japonica</name>
    <dbReference type="NCBI Taxonomy" id="151549"/>
    <lineage>
        <taxon>Eukaryota</taxon>
        <taxon>Metazoa</taxon>
        <taxon>Ecdysozoa</taxon>
        <taxon>Arthropoda</taxon>
        <taxon>Hexapoda</taxon>
        <taxon>Insecta</taxon>
        <taxon>Pterygota</taxon>
        <taxon>Neoptera</taxon>
        <taxon>Endopterygota</taxon>
        <taxon>Lepidoptera</taxon>
        <taxon>Glossata</taxon>
        <taxon>Ditrysia</taxon>
        <taxon>Tineoidea</taxon>
        <taxon>Psychidae</taxon>
        <taxon>Oiketicinae</taxon>
        <taxon>Eumeta</taxon>
    </lineage>
</organism>